<feature type="signal peptide" evidence="2">
    <location>
        <begin position="1"/>
        <end position="15"/>
    </location>
</feature>
<evidence type="ECO:0000256" key="1">
    <source>
        <dbReference type="ARBA" id="ARBA00007865"/>
    </source>
</evidence>
<dbReference type="SUPFAM" id="SSF102198">
    <property type="entry name" value="Putative cyclase"/>
    <property type="match status" value="2"/>
</dbReference>
<dbReference type="InterPro" id="IPR037175">
    <property type="entry name" value="KFase_sf"/>
</dbReference>
<organism evidence="3 4">
    <name type="scientific">Argiope bruennichi</name>
    <name type="common">Wasp spider</name>
    <name type="synonym">Aranea bruennichi</name>
    <dbReference type="NCBI Taxonomy" id="94029"/>
    <lineage>
        <taxon>Eukaryota</taxon>
        <taxon>Metazoa</taxon>
        <taxon>Ecdysozoa</taxon>
        <taxon>Arthropoda</taxon>
        <taxon>Chelicerata</taxon>
        <taxon>Arachnida</taxon>
        <taxon>Araneae</taxon>
        <taxon>Araneomorphae</taxon>
        <taxon>Entelegynae</taxon>
        <taxon>Araneoidea</taxon>
        <taxon>Araneidae</taxon>
        <taxon>Argiope</taxon>
    </lineage>
</organism>
<name>A0A8T0EQT4_ARGBR</name>
<dbReference type="EMBL" id="JABXBU010002072">
    <property type="protein sequence ID" value="KAF8777848.1"/>
    <property type="molecule type" value="Genomic_DNA"/>
</dbReference>
<dbReference type="PANTHER" id="PTHR31118:SF12">
    <property type="entry name" value="CYCLASE-LIKE PROTEIN 2"/>
    <property type="match status" value="1"/>
</dbReference>
<reference evidence="3" key="2">
    <citation type="submission" date="2020-06" db="EMBL/GenBank/DDBJ databases">
        <authorList>
            <person name="Sheffer M."/>
        </authorList>
    </citation>
    <scope>NUCLEOTIDE SEQUENCE</scope>
</reference>
<dbReference type="PANTHER" id="PTHR31118">
    <property type="entry name" value="CYCLASE-LIKE PROTEIN 2"/>
    <property type="match status" value="1"/>
</dbReference>
<gene>
    <name evidence="3" type="ORF">HNY73_014643</name>
</gene>
<evidence type="ECO:0000313" key="3">
    <source>
        <dbReference type="EMBL" id="KAF8777848.1"/>
    </source>
</evidence>
<accession>A0A8T0EQT4</accession>
<proteinExistence type="inferred from homology"/>
<dbReference type="GO" id="GO:0004061">
    <property type="term" value="F:arylformamidase activity"/>
    <property type="evidence" value="ECO:0007669"/>
    <property type="project" value="InterPro"/>
</dbReference>
<evidence type="ECO:0000313" key="4">
    <source>
        <dbReference type="Proteomes" id="UP000807504"/>
    </source>
</evidence>
<reference evidence="3" key="1">
    <citation type="journal article" date="2020" name="bioRxiv">
        <title>Chromosome-level reference genome of the European wasp spider Argiope bruennichi: a resource for studies on range expansion and evolutionary adaptation.</title>
        <authorList>
            <person name="Sheffer M.M."/>
            <person name="Hoppe A."/>
            <person name="Krehenwinkel H."/>
            <person name="Uhl G."/>
            <person name="Kuss A.W."/>
            <person name="Jensen L."/>
            <person name="Jensen C."/>
            <person name="Gillespie R.G."/>
            <person name="Hoff K.J."/>
            <person name="Prost S."/>
        </authorList>
    </citation>
    <scope>NUCLEOTIDE SEQUENCE</scope>
</reference>
<keyword evidence="2" id="KW-0732">Signal</keyword>
<comment type="caution">
    <text evidence="3">The sequence shown here is derived from an EMBL/GenBank/DDBJ whole genome shotgun (WGS) entry which is preliminary data.</text>
</comment>
<dbReference type="Pfam" id="PF04199">
    <property type="entry name" value="Cyclase"/>
    <property type="match status" value="2"/>
</dbReference>
<evidence type="ECO:0000256" key="2">
    <source>
        <dbReference type="SAM" id="SignalP"/>
    </source>
</evidence>
<protein>
    <submittedName>
        <fullName evidence="3">Isatin hydrolase like protein</fullName>
    </submittedName>
</protein>
<comment type="similarity">
    <text evidence="1">Belongs to the Cyclase 1 superfamily.</text>
</comment>
<keyword evidence="4" id="KW-1185">Reference proteome</keyword>
<dbReference type="Proteomes" id="UP000807504">
    <property type="component" value="Unassembled WGS sequence"/>
</dbReference>
<dbReference type="AlphaFoldDB" id="A0A8T0EQT4"/>
<dbReference type="InterPro" id="IPR007325">
    <property type="entry name" value="KFase/CYL"/>
</dbReference>
<dbReference type="GO" id="GO:0019441">
    <property type="term" value="P:L-tryptophan catabolic process to kynurenine"/>
    <property type="evidence" value="ECO:0007669"/>
    <property type="project" value="InterPro"/>
</dbReference>
<feature type="chain" id="PRO_5035737632" evidence="2">
    <location>
        <begin position="16"/>
        <end position="399"/>
    </location>
</feature>
<sequence>MFLVLICSLVYSLHAFPLPVKLVDMTHTFDETVIHYPFVNGFQMETEMNGTELNGVWILTEKYSSSIHVGTHMDAPLHFIPDGLAVDQIPINHFFAPAAVIDITEKAELDPDAEVTVEDLLNWECLTEQSLNGTIVLLKSGWGKRWNDEIAFLARRMVDMTYTFDEKINHFPIVNGFKKDVVLNGTGMGNMWWLAEDYSASVHLGTHMDAPAHTSPTGLTVDQLPLHHLIAPAAVIDITAKAELDPDAEITVEDLLNWESITGHTLNETIVLMKSGWGKKWNNQTAYLGSPDLDISNAKFPGLAPEAATWLIENRNIYGYGTDAVHLDKGSRSDTFPVHQTLLPNNVFGLENVANVDQIPIYGATLYVMPMKIGGGSGAPTRIIATYPEVIYDTLLSRK</sequence>
<dbReference type="Gene3D" id="3.50.30.50">
    <property type="entry name" value="Putative cyclase"/>
    <property type="match status" value="2"/>
</dbReference>
<keyword evidence="3" id="KW-0378">Hydrolase</keyword>